<dbReference type="AlphaFoldDB" id="B2T5P4"/>
<name>B2T5P4_PARPJ</name>
<accession>B2T5P4</accession>
<feature type="signal peptide" evidence="1">
    <location>
        <begin position="1"/>
        <end position="23"/>
    </location>
</feature>
<dbReference type="KEGG" id="bpy:Bphyt_2601"/>
<evidence type="ECO:0000313" key="2">
    <source>
        <dbReference type="EMBL" id="ACD16996.1"/>
    </source>
</evidence>
<sequence precursor="true">MKIKRFILTLFVVSATIAAHHVAAQRPETVDAKHDSPTTITSGKANSDRSFVRFLLACRNGPCARVYYTVCYPSGVAAIGETDASGYTMFYEANNVQSLKLLLGHRRLGDCEDRGRLGIGVTREVQSR</sequence>
<gene>
    <name evidence="2" type="ordered locus">Bphyt_2601</name>
</gene>
<keyword evidence="1" id="KW-0732">Signal</keyword>
<dbReference type="STRING" id="398527.Bphyt_2601"/>
<organism evidence="2 3">
    <name type="scientific">Paraburkholderia phytofirmans (strain DSM 17436 / LMG 22146 / PsJN)</name>
    <name type="common">Burkholderia phytofirmans</name>
    <dbReference type="NCBI Taxonomy" id="398527"/>
    <lineage>
        <taxon>Bacteria</taxon>
        <taxon>Pseudomonadati</taxon>
        <taxon>Pseudomonadota</taxon>
        <taxon>Betaproteobacteria</taxon>
        <taxon>Burkholderiales</taxon>
        <taxon>Burkholderiaceae</taxon>
        <taxon>Paraburkholderia</taxon>
    </lineage>
</organism>
<protein>
    <submittedName>
        <fullName evidence="2">Uncharacterized protein</fullName>
    </submittedName>
</protein>
<dbReference type="Proteomes" id="UP000001739">
    <property type="component" value="Chromosome 1"/>
</dbReference>
<reference evidence="2 3" key="1">
    <citation type="journal article" date="2011" name="J. Bacteriol.">
        <title>Complete genome sequence of the plant growth-promoting endophyte Burkholderia phytofirmans strain PsJN.</title>
        <authorList>
            <person name="Weilharter A."/>
            <person name="Mitter B."/>
            <person name="Shin M.V."/>
            <person name="Chain P.S."/>
            <person name="Nowak J."/>
            <person name="Sessitsch A."/>
        </authorList>
    </citation>
    <scope>NUCLEOTIDE SEQUENCE [LARGE SCALE GENOMIC DNA]</scope>
    <source>
        <strain evidence="3">DSM 17436 / LMG 22146 / PsJN</strain>
    </source>
</reference>
<proteinExistence type="predicted"/>
<evidence type="ECO:0000256" key="1">
    <source>
        <dbReference type="SAM" id="SignalP"/>
    </source>
</evidence>
<evidence type="ECO:0000313" key="3">
    <source>
        <dbReference type="Proteomes" id="UP000001739"/>
    </source>
</evidence>
<dbReference type="EMBL" id="CP001052">
    <property type="protein sequence ID" value="ACD16996.1"/>
    <property type="molecule type" value="Genomic_DNA"/>
</dbReference>
<feature type="chain" id="PRO_5002782229" evidence="1">
    <location>
        <begin position="24"/>
        <end position="128"/>
    </location>
</feature>
<dbReference type="HOGENOM" id="CLU_1955486_0_0_4"/>